<keyword evidence="2" id="KW-0677">Repeat</keyword>
<protein>
    <submittedName>
        <fullName evidence="5">Cell surface protein</fullName>
    </submittedName>
</protein>
<evidence type="ECO:0000256" key="3">
    <source>
        <dbReference type="ARBA" id="ARBA00022786"/>
    </source>
</evidence>
<feature type="domain" description="Periplasmic copper-binding protein NosD beta helix" evidence="4">
    <location>
        <begin position="97"/>
        <end position="153"/>
    </location>
</feature>
<feature type="domain" description="Periplasmic copper-binding protein NosD beta helix" evidence="4">
    <location>
        <begin position="167"/>
        <end position="319"/>
    </location>
</feature>
<dbReference type="InterPro" id="IPR022441">
    <property type="entry name" value="Para_beta_helix_rpt-2"/>
</dbReference>
<dbReference type="AlphaFoldDB" id="A0A0W8F8R2"/>
<comment type="pathway">
    <text evidence="1">Protein modification; protein ubiquitination.</text>
</comment>
<name>A0A0W8F8R2_9ZZZZ</name>
<accession>A0A0W8F8R2</accession>
<comment type="caution">
    <text evidence="5">The sequence shown here is derived from an EMBL/GenBank/DDBJ whole genome shotgun (WGS) entry which is preliminary data.</text>
</comment>
<dbReference type="InterPro" id="IPR051550">
    <property type="entry name" value="SCF-Subunits/Alg-Epimerases"/>
</dbReference>
<organism evidence="5">
    <name type="scientific">hydrocarbon metagenome</name>
    <dbReference type="NCBI Taxonomy" id="938273"/>
    <lineage>
        <taxon>unclassified sequences</taxon>
        <taxon>metagenomes</taxon>
        <taxon>ecological metagenomes</taxon>
    </lineage>
</organism>
<evidence type="ECO:0000313" key="5">
    <source>
        <dbReference type="EMBL" id="KUG17253.1"/>
    </source>
</evidence>
<evidence type="ECO:0000256" key="2">
    <source>
        <dbReference type="ARBA" id="ARBA00022737"/>
    </source>
</evidence>
<gene>
    <name evidence="5" type="ORF">ASZ90_013075</name>
</gene>
<evidence type="ECO:0000256" key="1">
    <source>
        <dbReference type="ARBA" id="ARBA00004906"/>
    </source>
</evidence>
<dbReference type="InterPro" id="IPR011050">
    <property type="entry name" value="Pectin_lyase_fold/virulence"/>
</dbReference>
<keyword evidence="3" id="KW-0833">Ubl conjugation pathway</keyword>
<dbReference type="InterPro" id="IPR012334">
    <property type="entry name" value="Pectin_lyas_fold"/>
</dbReference>
<reference evidence="5" key="1">
    <citation type="journal article" date="2015" name="Proc. Natl. Acad. Sci. U.S.A.">
        <title>Networks of energetic and metabolic interactions define dynamics in microbial communities.</title>
        <authorList>
            <person name="Embree M."/>
            <person name="Liu J.K."/>
            <person name="Al-Bassam M.M."/>
            <person name="Zengler K."/>
        </authorList>
    </citation>
    <scope>NUCLEOTIDE SEQUENCE</scope>
</reference>
<dbReference type="NCBIfam" id="TIGR03804">
    <property type="entry name" value="para_beta_helix"/>
    <property type="match status" value="3"/>
</dbReference>
<proteinExistence type="predicted"/>
<dbReference type="InterPro" id="IPR006626">
    <property type="entry name" value="PbH1"/>
</dbReference>
<dbReference type="SMART" id="SM00710">
    <property type="entry name" value="PbH1"/>
    <property type="match status" value="7"/>
</dbReference>
<dbReference type="PANTHER" id="PTHR22990">
    <property type="entry name" value="F-BOX ONLY PROTEIN"/>
    <property type="match status" value="1"/>
</dbReference>
<dbReference type="PANTHER" id="PTHR22990:SF15">
    <property type="entry name" value="F-BOX ONLY PROTEIN 10"/>
    <property type="match status" value="1"/>
</dbReference>
<evidence type="ECO:0000259" key="4">
    <source>
        <dbReference type="Pfam" id="PF05048"/>
    </source>
</evidence>
<dbReference type="InterPro" id="IPR007742">
    <property type="entry name" value="NosD_dom"/>
</dbReference>
<dbReference type="SUPFAM" id="SSF51126">
    <property type="entry name" value="Pectin lyase-like"/>
    <property type="match status" value="1"/>
</dbReference>
<dbReference type="Pfam" id="PF05048">
    <property type="entry name" value="NosD"/>
    <property type="match status" value="2"/>
</dbReference>
<dbReference type="Gene3D" id="2.160.20.10">
    <property type="entry name" value="Single-stranded right-handed beta-helix, Pectin lyase-like"/>
    <property type="match status" value="1"/>
</dbReference>
<dbReference type="EMBL" id="LNQE01001455">
    <property type="protein sequence ID" value="KUG17253.1"/>
    <property type="molecule type" value="Genomic_DNA"/>
</dbReference>
<sequence length="364" mass="38727">MIKKVFCSGIKRSGEIVSLILILFLICGSALAATITVQPGERIQEAIDQARTGDIIEVMSGTYQGTLDIKKEVALMGIDSGEGMPVIDAGSILGSVFMTANNSQISGFRIVNPNGDGIDVTSSHNTISNNTIEACGAAIYLMVSDKNKIVNNNASVRCQGVMGLLSSDGIMLAHSDENIIEGNTASGASMGIYLYYSHNNTILNNAALSNDHGIAIKGSRDNIIQENRAIGSKEEGIGLLNGCSGNTVTNNNVTGNSIGIYLRESNQNTIYLNDFIDNLQNALSSDSENIWHSPEQISYSSAGKSYTGLLGNYWSDYKGNDSDGNGLGDASYSFEYDGQDDHPLMTPSSDLIKPKITHKGMVIG</sequence>